<dbReference type="InterPro" id="IPR059238">
    <property type="entry name" value="UBX1_UBXN9"/>
</dbReference>
<dbReference type="GO" id="GO:0005634">
    <property type="term" value="C:nucleus"/>
    <property type="evidence" value="ECO:0007669"/>
    <property type="project" value="TreeGrafter"/>
</dbReference>
<sequence>MPCTTRGSPACLSRVLATPVTWLDVGTSMLFRIQTSRLQCQIMRTSSIRCTPAPAGKMWQVTVLCPRARRCNLKVTPNTVLLQVLEQACSKQKLDPALYTIKHHGKLLDLSLSLRFSGIPNNGKVELVVASRPRSDDGEVVVAVQNVDGTRFQSSFHSTTSLWDVLIQHKLDSSPGGMEPSLSYMRQEVSGEKSLRTTQLRSIGLSSGRGLLRLSHRTVSQSEEDAEAANPTNTRKQENTKGEIKSASQDGGREEEGRLDRRSEDGNEPRRKPPPTCGVAKDTTEGGEELPYFPAHPISYFPREEDESPGGPDRMEGVEISNSSSHFSPDPQSSSGAAMALISGALQQPHNFPPEVVAAQLEEVASSPFSQFAGVMRPHPLAPPMSRPQLPKVYDEPCHRERVVYSLDDPLPLPAHDEVSASFFEHTVTDIHVIHSDLKRQASASDAPLMTRAMRAVRDEMRLEKYEKSVVRVYFPDRWVLQGCFRPQESLKMLVNFIRENLADPNVKFHLYTTPPKKVLRSAKITFAEAEFLPTAVVYVGVEDGQPHPTLSDSALQQAASSLQAEIVHQKNRPHTEKHQTVQPHPERGGPSHLPQSLPSPVPGSSGQARVGGGASPSKLPKWFKQGPR</sequence>
<proteinExistence type="predicted"/>
<feature type="compositionally biased region" description="Low complexity" evidence="1">
    <location>
        <begin position="321"/>
        <end position="335"/>
    </location>
</feature>
<dbReference type="InterPro" id="IPR001012">
    <property type="entry name" value="UBX_dom"/>
</dbReference>
<feature type="compositionally biased region" description="Basic and acidic residues" evidence="1">
    <location>
        <begin position="235"/>
        <end position="244"/>
    </location>
</feature>
<dbReference type="PANTHER" id="PTHR46467:SF1">
    <property type="entry name" value="TETHER CONTAINING UBX DOMAIN FOR GLUT4"/>
    <property type="match status" value="1"/>
</dbReference>
<organism evidence="3 4">
    <name type="scientific">Geodia barretti</name>
    <name type="common">Barrett's horny sponge</name>
    <dbReference type="NCBI Taxonomy" id="519541"/>
    <lineage>
        <taxon>Eukaryota</taxon>
        <taxon>Metazoa</taxon>
        <taxon>Porifera</taxon>
        <taxon>Demospongiae</taxon>
        <taxon>Heteroscleromorpha</taxon>
        <taxon>Tetractinellida</taxon>
        <taxon>Astrophorina</taxon>
        <taxon>Geodiidae</taxon>
        <taxon>Geodia</taxon>
    </lineage>
</organism>
<evidence type="ECO:0000259" key="2">
    <source>
        <dbReference type="PROSITE" id="PS50033"/>
    </source>
</evidence>
<feature type="region of interest" description="Disordered" evidence="1">
    <location>
        <begin position="571"/>
        <end position="629"/>
    </location>
</feature>
<evidence type="ECO:0000313" key="3">
    <source>
        <dbReference type="EMBL" id="CAI7990499.1"/>
    </source>
</evidence>
<dbReference type="PANTHER" id="PTHR46467">
    <property type="entry name" value="TETHER CONTAINING UBX DOMAIN FOR GLUT4"/>
    <property type="match status" value="1"/>
</dbReference>
<dbReference type="Pfam" id="PF00789">
    <property type="entry name" value="UBX"/>
    <property type="match status" value="1"/>
</dbReference>
<dbReference type="InterPro" id="IPR029071">
    <property type="entry name" value="Ubiquitin-like_domsf"/>
</dbReference>
<dbReference type="GO" id="GO:0005737">
    <property type="term" value="C:cytoplasm"/>
    <property type="evidence" value="ECO:0007669"/>
    <property type="project" value="TreeGrafter"/>
</dbReference>
<dbReference type="CDD" id="cd17075">
    <property type="entry name" value="UBX1_UBXN9"/>
    <property type="match status" value="1"/>
</dbReference>
<dbReference type="Gene3D" id="3.10.20.90">
    <property type="entry name" value="Phosphatidylinositol 3-kinase Catalytic Subunit, Chain A, domain 1"/>
    <property type="match status" value="2"/>
</dbReference>
<gene>
    <name evidence="3" type="ORF">GBAR_LOCUS495</name>
</gene>
<feature type="region of interest" description="Disordered" evidence="1">
    <location>
        <begin position="216"/>
        <end position="336"/>
    </location>
</feature>
<dbReference type="GO" id="GO:0012506">
    <property type="term" value="C:vesicle membrane"/>
    <property type="evidence" value="ECO:0007669"/>
    <property type="project" value="TreeGrafter"/>
</dbReference>
<dbReference type="GO" id="GO:0042593">
    <property type="term" value="P:glucose homeostasis"/>
    <property type="evidence" value="ECO:0007669"/>
    <property type="project" value="TreeGrafter"/>
</dbReference>
<accession>A0AA35QSM7</accession>
<name>A0AA35QSM7_GEOBA</name>
<keyword evidence="4" id="KW-1185">Reference proteome</keyword>
<protein>
    <submittedName>
        <fullName evidence="3">Tether containing UBX domain for GLUT4</fullName>
    </submittedName>
</protein>
<feature type="compositionally biased region" description="Polar residues" evidence="1">
    <location>
        <begin position="594"/>
        <end position="608"/>
    </location>
</feature>
<dbReference type="PROSITE" id="PS50033">
    <property type="entry name" value="UBX"/>
    <property type="match status" value="1"/>
</dbReference>
<dbReference type="Proteomes" id="UP001174909">
    <property type="component" value="Unassembled WGS sequence"/>
</dbReference>
<feature type="compositionally biased region" description="Basic and acidic residues" evidence="1">
    <location>
        <begin position="251"/>
        <end position="271"/>
    </location>
</feature>
<feature type="domain" description="UBX" evidence="2">
    <location>
        <begin position="464"/>
        <end position="540"/>
    </location>
</feature>
<comment type="caution">
    <text evidence="3">The sequence shown here is derived from an EMBL/GenBank/DDBJ whole genome shotgun (WGS) entry which is preliminary data.</text>
</comment>
<dbReference type="EMBL" id="CASHTH010000074">
    <property type="protein sequence ID" value="CAI7990499.1"/>
    <property type="molecule type" value="Genomic_DNA"/>
</dbReference>
<evidence type="ECO:0000313" key="4">
    <source>
        <dbReference type="Proteomes" id="UP001174909"/>
    </source>
</evidence>
<dbReference type="AlphaFoldDB" id="A0AA35QSM7"/>
<dbReference type="GO" id="GO:0006886">
    <property type="term" value="P:intracellular protein transport"/>
    <property type="evidence" value="ECO:0007669"/>
    <property type="project" value="TreeGrafter"/>
</dbReference>
<evidence type="ECO:0000256" key="1">
    <source>
        <dbReference type="SAM" id="MobiDB-lite"/>
    </source>
</evidence>
<dbReference type="Pfam" id="PF11470">
    <property type="entry name" value="TUG-UBL1"/>
    <property type="match status" value="1"/>
</dbReference>
<dbReference type="CDD" id="cd16105">
    <property type="entry name" value="Ubl_ASPSCR1_like"/>
    <property type="match status" value="1"/>
</dbReference>
<reference evidence="3" key="1">
    <citation type="submission" date="2023-03" db="EMBL/GenBank/DDBJ databases">
        <authorList>
            <person name="Steffen K."/>
            <person name="Cardenas P."/>
        </authorList>
    </citation>
    <scope>NUCLEOTIDE SEQUENCE</scope>
</reference>
<dbReference type="InterPro" id="IPR021569">
    <property type="entry name" value="TUG-UBL1"/>
</dbReference>
<feature type="compositionally biased region" description="Basic and acidic residues" evidence="1">
    <location>
        <begin position="574"/>
        <end position="590"/>
    </location>
</feature>
<dbReference type="CDD" id="cd16118">
    <property type="entry name" value="UBX2_UBXN9"/>
    <property type="match status" value="1"/>
</dbReference>
<dbReference type="SUPFAM" id="SSF54236">
    <property type="entry name" value="Ubiquitin-like"/>
    <property type="match status" value="2"/>
</dbReference>